<dbReference type="SUPFAM" id="SSF82153">
    <property type="entry name" value="FAS1 domain"/>
    <property type="match status" value="1"/>
</dbReference>
<dbReference type="GO" id="GO:0007155">
    <property type="term" value="P:cell adhesion"/>
    <property type="evidence" value="ECO:0007669"/>
    <property type="project" value="TreeGrafter"/>
</dbReference>
<organism evidence="2">
    <name type="scientific">Clastoptera arizonana</name>
    <name type="common">Arizona spittle bug</name>
    <dbReference type="NCBI Taxonomy" id="38151"/>
    <lineage>
        <taxon>Eukaryota</taxon>
        <taxon>Metazoa</taxon>
        <taxon>Ecdysozoa</taxon>
        <taxon>Arthropoda</taxon>
        <taxon>Hexapoda</taxon>
        <taxon>Insecta</taxon>
        <taxon>Pterygota</taxon>
        <taxon>Neoptera</taxon>
        <taxon>Paraneoptera</taxon>
        <taxon>Hemiptera</taxon>
        <taxon>Auchenorrhyncha</taxon>
        <taxon>Cercopoidea</taxon>
        <taxon>Clastopteridae</taxon>
        <taxon>Clastoptera</taxon>
    </lineage>
</organism>
<feature type="non-terminal residue" evidence="2">
    <location>
        <position position="119"/>
    </location>
</feature>
<dbReference type="InterPro" id="IPR036378">
    <property type="entry name" value="FAS1_dom_sf"/>
</dbReference>
<proteinExistence type="predicted"/>
<dbReference type="AlphaFoldDB" id="A0A1B6CNT3"/>
<reference evidence="2" key="1">
    <citation type="submission" date="2015-12" db="EMBL/GenBank/DDBJ databases">
        <title>De novo transcriptome assembly of four potential Pierce s Disease insect vectors from Arizona vineyards.</title>
        <authorList>
            <person name="Tassone E.E."/>
        </authorList>
    </citation>
    <scope>NUCLEOTIDE SEQUENCE</scope>
</reference>
<dbReference type="GO" id="GO:0030198">
    <property type="term" value="P:extracellular matrix organization"/>
    <property type="evidence" value="ECO:0007669"/>
    <property type="project" value="TreeGrafter"/>
</dbReference>
<dbReference type="Gene3D" id="2.30.180.10">
    <property type="entry name" value="FAS1 domain"/>
    <property type="match status" value="1"/>
</dbReference>
<dbReference type="GO" id="GO:0005615">
    <property type="term" value="C:extracellular space"/>
    <property type="evidence" value="ECO:0007669"/>
    <property type="project" value="TreeGrafter"/>
</dbReference>
<dbReference type="PANTHER" id="PTHR10900:SF120">
    <property type="entry name" value="MUCIN-5AC-RELATED"/>
    <property type="match status" value="1"/>
</dbReference>
<dbReference type="Pfam" id="PF02469">
    <property type="entry name" value="Fasciclin"/>
    <property type="match status" value="1"/>
</dbReference>
<dbReference type="GO" id="GO:0050839">
    <property type="term" value="F:cell adhesion molecule binding"/>
    <property type="evidence" value="ECO:0007669"/>
    <property type="project" value="TreeGrafter"/>
</dbReference>
<sequence>RVMFPLPVGDLLQTLQSDRENRFNKFLRVVQDSGVLTTLTGTRTFTLFAPMDNAFTEADVKKFEENRALARSLVLRHLVPSTIYSEGLLYFQVKDSMDKNKQVTIYKEGGKIRVNAANV</sequence>
<dbReference type="InterPro" id="IPR050904">
    <property type="entry name" value="Adhesion/Biosynth-related"/>
</dbReference>
<name>A0A1B6CNT3_9HEMI</name>
<dbReference type="InterPro" id="IPR000782">
    <property type="entry name" value="FAS1_domain"/>
</dbReference>
<protein>
    <recommendedName>
        <fullName evidence="1">FAS1 domain-containing protein</fullName>
    </recommendedName>
</protein>
<dbReference type="GO" id="GO:0031012">
    <property type="term" value="C:extracellular matrix"/>
    <property type="evidence" value="ECO:0007669"/>
    <property type="project" value="TreeGrafter"/>
</dbReference>
<dbReference type="PROSITE" id="PS50213">
    <property type="entry name" value="FAS1"/>
    <property type="match status" value="1"/>
</dbReference>
<dbReference type="EMBL" id="GEDC01022189">
    <property type="protein sequence ID" value="JAS15109.1"/>
    <property type="molecule type" value="Transcribed_RNA"/>
</dbReference>
<accession>A0A1B6CNT3</accession>
<gene>
    <name evidence="2" type="ORF">g.1499</name>
</gene>
<feature type="domain" description="FAS1" evidence="1">
    <location>
        <begin position="10"/>
        <end position="119"/>
    </location>
</feature>
<dbReference type="PANTHER" id="PTHR10900">
    <property type="entry name" value="PERIOSTIN-RELATED"/>
    <property type="match status" value="1"/>
</dbReference>
<evidence type="ECO:0000313" key="2">
    <source>
        <dbReference type="EMBL" id="JAS15109.1"/>
    </source>
</evidence>
<evidence type="ECO:0000259" key="1">
    <source>
        <dbReference type="PROSITE" id="PS50213"/>
    </source>
</evidence>
<feature type="non-terminal residue" evidence="2">
    <location>
        <position position="1"/>
    </location>
</feature>